<keyword evidence="2" id="KW-1185">Reference proteome</keyword>
<dbReference type="RefSeq" id="XP_045280415.1">
    <property type="nucleotide sequence ID" value="XM_045425930.1"/>
</dbReference>
<protein>
    <submittedName>
        <fullName evidence="1">Uncharacterized protein</fullName>
    </submittedName>
</protein>
<name>A0ABX2VU23_AJEDR</name>
<dbReference type="GeneID" id="69031630"/>
<accession>A0ABX2VU23</accession>
<evidence type="ECO:0000313" key="2">
    <source>
        <dbReference type="Proteomes" id="UP000002039"/>
    </source>
</evidence>
<organism evidence="1 2">
    <name type="scientific">Ajellomyces dermatitidis (strain ER-3 / ATCC MYA-2586)</name>
    <name type="common">Blastomyces dermatitidis</name>
    <dbReference type="NCBI Taxonomy" id="559297"/>
    <lineage>
        <taxon>Eukaryota</taxon>
        <taxon>Fungi</taxon>
        <taxon>Dikarya</taxon>
        <taxon>Ascomycota</taxon>
        <taxon>Pezizomycotina</taxon>
        <taxon>Eurotiomycetes</taxon>
        <taxon>Eurotiomycetidae</taxon>
        <taxon>Onygenales</taxon>
        <taxon>Ajellomycetaceae</taxon>
        <taxon>Blastomyces</taxon>
    </lineage>
</organism>
<dbReference type="EMBL" id="EQ999975">
    <property type="protein sequence ID" value="OAT00688.1"/>
    <property type="molecule type" value="Genomic_DNA"/>
</dbReference>
<dbReference type="Proteomes" id="UP000002039">
    <property type="component" value="Unassembled WGS sequence"/>
</dbReference>
<proteinExistence type="predicted"/>
<reference evidence="2" key="1">
    <citation type="journal article" date="2015" name="PLoS Genet.">
        <title>The dynamic genome and transcriptome of the human fungal pathogen Blastomyces and close relative Emmonsia.</title>
        <authorList>
            <person name="Munoz J.F."/>
            <person name="Gauthier G.M."/>
            <person name="Desjardins C.A."/>
            <person name="Gallo J.E."/>
            <person name="Holder J."/>
            <person name="Sullivan T.D."/>
            <person name="Marty A.J."/>
            <person name="Carmen J.C."/>
            <person name="Chen Z."/>
            <person name="Ding L."/>
            <person name="Gujja S."/>
            <person name="Magrini V."/>
            <person name="Misas E."/>
            <person name="Mitreva M."/>
            <person name="Priest M."/>
            <person name="Saif S."/>
            <person name="Whiston E.A."/>
            <person name="Young S."/>
            <person name="Zeng Q."/>
            <person name="Goldman W.E."/>
            <person name="Mardis E.R."/>
            <person name="Taylor J.W."/>
            <person name="McEwen J.G."/>
            <person name="Clay O.K."/>
            <person name="Klein B.S."/>
            <person name="Cuomo C.A."/>
        </authorList>
    </citation>
    <scope>NUCLEOTIDE SEQUENCE [LARGE SCALE GENOMIC DNA]</scope>
    <source>
        <strain evidence="2">ER-3 / ATCC MYA-2586</strain>
    </source>
</reference>
<gene>
    <name evidence="1" type="ORF">BDCG_16738</name>
</gene>
<evidence type="ECO:0000313" key="1">
    <source>
        <dbReference type="EMBL" id="OAT00688.1"/>
    </source>
</evidence>
<sequence length="111" mass="12017">MKFASDSVGMIASVLSWKRASTSRVQPNTEQSAICRESHSSNGATDCDKGLYLDAALSCEPILIHVGFPVPERDSKFHSNTLALTTIYSTPAHSAGTQLALQWNFATSDDR</sequence>